<name>A0A8C5BGR2_GADMO</name>
<dbReference type="GO" id="GO:0003676">
    <property type="term" value="F:nucleic acid binding"/>
    <property type="evidence" value="ECO:0007669"/>
    <property type="project" value="InterPro"/>
</dbReference>
<feature type="region of interest" description="Disordered" evidence="3">
    <location>
        <begin position="221"/>
        <end position="260"/>
    </location>
</feature>
<organism evidence="4 5">
    <name type="scientific">Gadus morhua</name>
    <name type="common">Atlantic cod</name>
    <dbReference type="NCBI Taxonomy" id="8049"/>
    <lineage>
        <taxon>Eukaryota</taxon>
        <taxon>Metazoa</taxon>
        <taxon>Chordata</taxon>
        <taxon>Craniata</taxon>
        <taxon>Vertebrata</taxon>
        <taxon>Euteleostomi</taxon>
        <taxon>Actinopterygii</taxon>
        <taxon>Neopterygii</taxon>
        <taxon>Teleostei</taxon>
        <taxon>Neoteleostei</taxon>
        <taxon>Acanthomorphata</taxon>
        <taxon>Zeiogadaria</taxon>
        <taxon>Gadariae</taxon>
        <taxon>Gadiformes</taxon>
        <taxon>Gadoidei</taxon>
        <taxon>Gadidae</taxon>
        <taxon>Gadus</taxon>
    </lineage>
</organism>
<dbReference type="GO" id="GO:0005737">
    <property type="term" value="C:cytoplasm"/>
    <property type="evidence" value="ECO:0007669"/>
    <property type="project" value="TreeGrafter"/>
</dbReference>
<gene>
    <name evidence="4" type="primary">LOC115546803</name>
</gene>
<sequence length="260" mass="29139">MLGNIVKCFEWSLDRKARYKCSLFNIHCLCHSQVRGSVITTKITIRAAMQKSTRTTEEATVAVQFTDLPNALIACKVAVDLFDDSGVKARFEGLFRSFDPQVQFQYFRSFRRVRISFQDALAAAEARLRLHKTDLNGREMRLYFAQSVHIGGPHLEPPKPDKQFLISPPASPPVGWEQSPDARPVVNYDLLCAIAKLGPGDKYELHTATPTTPSVVVHVCEDDHADSSGPDDSDHDDKPRPPRPKIIQTRRPDFVGGVKQ</sequence>
<dbReference type="Pfam" id="PF04847">
    <property type="entry name" value="Calcipressin"/>
    <property type="match status" value="1"/>
</dbReference>
<dbReference type="GO" id="GO:0019722">
    <property type="term" value="P:calcium-mediated signaling"/>
    <property type="evidence" value="ECO:0007669"/>
    <property type="project" value="InterPro"/>
</dbReference>
<dbReference type="GeneTree" id="ENSGT00940000159870"/>
<dbReference type="GO" id="GO:0008597">
    <property type="term" value="F:calcium-dependent protein serine/threonine phosphatase regulator activity"/>
    <property type="evidence" value="ECO:0007669"/>
    <property type="project" value="TreeGrafter"/>
</dbReference>
<evidence type="ECO:0000256" key="3">
    <source>
        <dbReference type="SAM" id="MobiDB-lite"/>
    </source>
</evidence>
<feature type="region of interest" description="Disordered" evidence="3">
    <location>
        <begin position="155"/>
        <end position="179"/>
    </location>
</feature>
<dbReference type="PANTHER" id="PTHR10300">
    <property type="entry name" value="CALCIPRESSIN"/>
    <property type="match status" value="1"/>
</dbReference>
<dbReference type="FunFam" id="3.30.70.330:FF:000092">
    <property type="entry name" value="Calcipressin-2 isoform 2"/>
    <property type="match status" value="1"/>
</dbReference>
<protein>
    <submittedName>
        <fullName evidence="4">Calcipressin-1-like</fullName>
    </submittedName>
</protein>
<comment type="similarity">
    <text evidence="1">Belongs to the RCAN family.</text>
</comment>
<dbReference type="AlphaFoldDB" id="A0A8C5BGR2"/>
<dbReference type="SUPFAM" id="SSF54928">
    <property type="entry name" value="RNA-binding domain, RBD"/>
    <property type="match status" value="1"/>
</dbReference>
<reference evidence="4" key="1">
    <citation type="submission" date="2025-08" db="UniProtKB">
        <authorList>
            <consortium name="Ensembl"/>
        </authorList>
    </citation>
    <scope>IDENTIFICATION</scope>
</reference>
<accession>A0A8C5BGR2</accession>
<comment type="function">
    <text evidence="2">Inhibits calcineurin-dependent transcriptional responses by binding to the catalytic domain of calcineurin A. Could play a role during central nervous system development.</text>
</comment>
<dbReference type="InterPro" id="IPR012677">
    <property type="entry name" value="Nucleotide-bd_a/b_plait_sf"/>
</dbReference>
<dbReference type="InterPro" id="IPR035979">
    <property type="entry name" value="RBD_domain_sf"/>
</dbReference>
<reference evidence="4" key="2">
    <citation type="submission" date="2025-09" db="UniProtKB">
        <authorList>
            <consortium name="Ensembl"/>
        </authorList>
    </citation>
    <scope>IDENTIFICATION</scope>
</reference>
<dbReference type="InterPro" id="IPR006931">
    <property type="entry name" value="Calcipressin"/>
</dbReference>
<dbReference type="Gene3D" id="3.30.70.330">
    <property type="match status" value="1"/>
</dbReference>
<dbReference type="Ensembl" id="ENSGMOT00000076437.1">
    <property type="protein sequence ID" value="ENSGMOP00000046048.1"/>
    <property type="gene ID" value="ENSGMOG00000023186.1"/>
</dbReference>
<dbReference type="Proteomes" id="UP000694546">
    <property type="component" value="Chromosome 7"/>
</dbReference>
<evidence type="ECO:0000313" key="4">
    <source>
        <dbReference type="Ensembl" id="ENSGMOP00000046048.1"/>
    </source>
</evidence>
<dbReference type="GO" id="GO:0005634">
    <property type="term" value="C:nucleus"/>
    <property type="evidence" value="ECO:0007669"/>
    <property type="project" value="TreeGrafter"/>
</dbReference>
<dbReference type="PANTHER" id="PTHR10300:SF4">
    <property type="entry name" value="CALCIPRESSIN-1"/>
    <property type="match status" value="1"/>
</dbReference>
<evidence type="ECO:0000313" key="5">
    <source>
        <dbReference type="Proteomes" id="UP000694546"/>
    </source>
</evidence>
<keyword evidence="5" id="KW-1185">Reference proteome</keyword>
<proteinExistence type="inferred from homology"/>
<evidence type="ECO:0000256" key="1">
    <source>
        <dbReference type="ARBA" id="ARBA00008209"/>
    </source>
</evidence>
<evidence type="ECO:0000256" key="2">
    <source>
        <dbReference type="ARBA" id="ARBA00024927"/>
    </source>
</evidence>